<name>A0A8J7TMG2_9BACT</name>
<evidence type="ECO:0000313" key="3">
    <source>
        <dbReference type="EMBL" id="MBN8660800.1"/>
    </source>
</evidence>
<dbReference type="SUPFAM" id="SSF48452">
    <property type="entry name" value="TPR-like"/>
    <property type="match status" value="1"/>
</dbReference>
<keyword evidence="2" id="KW-0472">Membrane</keyword>
<keyword evidence="1" id="KW-0802">TPR repeat</keyword>
<evidence type="ECO:0008006" key="5">
    <source>
        <dbReference type="Google" id="ProtNLM"/>
    </source>
</evidence>
<accession>A0A8J7TMG2</accession>
<proteinExistence type="predicted"/>
<feature type="transmembrane region" description="Helical" evidence="2">
    <location>
        <begin position="53"/>
        <end position="72"/>
    </location>
</feature>
<evidence type="ECO:0000256" key="1">
    <source>
        <dbReference type="PROSITE-ProRule" id="PRU00339"/>
    </source>
</evidence>
<dbReference type="EMBL" id="JAFLCK010000013">
    <property type="protein sequence ID" value="MBN8660800.1"/>
    <property type="molecule type" value="Genomic_DNA"/>
</dbReference>
<comment type="caution">
    <text evidence="3">The sequence shown here is derived from an EMBL/GenBank/DDBJ whole genome shotgun (WGS) entry which is preliminary data.</text>
</comment>
<feature type="repeat" description="TPR" evidence="1">
    <location>
        <begin position="105"/>
        <end position="138"/>
    </location>
</feature>
<dbReference type="Proteomes" id="UP000664277">
    <property type="component" value="Unassembled WGS sequence"/>
</dbReference>
<dbReference type="PROSITE" id="PS50005">
    <property type="entry name" value="TPR"/>
    <property type="match status" value="1"/>
</dbReference>
<keyword evidence="2" id="KW-0812">Transmembrane</keyword>
<dbReference type="InterPro" id="IPR011990">
    <property type="entry name" value="TPR-like_helical_dom_sf"/>
</dbReference>
<evidence type="ECO:0000256" key="2">
    <source>
        <dbReference type="SAM" id="Phobius"/>
    </source>
</evidence>
<organism evidence="3 4">
    <name type="scientific">Candidatus Obscuribacter phosphatis</name>
    <dbReference type="NCBI Taxonomy" id="1906157"/>
    <lineage>
        <taxon>Bacteria</taxon>
        <taxon>Bacillati</taxon>
        <taxon>Candidatus Melainabacteria</taxon>
        <taxon>Candidatus Obscuribacterales</taxon>
        <taxon>Candidatus Obscuribacteraceae</taxon>
        <taxon>Candidatus Obscuribacter</taxon>
    </lineage>
</organism>
<dbReference type="AlphaFoldDB" id="A0A8J7TMG2"/>
<feature type="transmembrane region" description="Helical" evidence="2">
    <location>
        <begin position="6"/>
        <end position="23"/>
    </location>
</feature>
<evidence type="ECO:0000313" key="4">
    <source>
        <dbReference type="Proteomes" id="UP000664277"/>
    </source>
</evidence>
<protein>
    <recommendedName>
        <fullName evidence="5">Tetratricopeptide repeat protein</fullName>
    </recommendedName>
</protein>
<keyword evidence="2" id="KW-1133">Transmembrane helix</keyword>
<dbReference type="Gene3D" id="1.25.40.10">
    <property type="entry name" value="Tetratricopeptide repeat domain"/>
    <property type="match status" value="1"/>
</dbReference>
<gene>
    <name evidence="3" type="ORF">J0M35_10575</name>
</gene>
<reference evidence="3" key="1">
    <citation type="submission" date="2021-02" db="EMBL/GenBank/DDBJ databases">
        <title>Genome-Resolved Metagenomics of a Microbial Community Performing Photosynthetic Biological Nutrient Removal.</title>
        <authorList>
            <person name="Mcdaniel E.A."/>
        </authorList>
    </citation>
    <scope>NUCLEOTIDE SEQUENCE</scope>
    <source>
        <strain evidence="3">UWPOB_OBS1</strain>
    </source>
</reference>
<sequence>MSGVTGSVFVVSVAVSYSLPGVFRKISMAIELSRSAETPAVSRRLGAISKSRIGCLTVFFCGAALAFSSLVLSCWQTAASAAQLEGAGLEFKDALAAYEKNPTDHRSVYNLAALTSQLGDREQALPLFEKAVDLDSEDFYSHLGLCQSLAIEYLVDKKDGVAEAFQSEQKWKRVLHELKLAETLLWQDRWLSAGRRMEALVLLCKTQMQLHQFDRALLLLQKVRSQKPFFLEGSSAERSVAEAFFQGELKEYELICRFAGCLESESGTGLRLKPNPNREELMALSFAVLNGERKLKSPETLRVILGGIVLPANERRFQASGNKRLLYANKPGSPLPSAKLLALAARQIETSFPNDAALWLLLARLEGGAAAEKHYRRALALKKDSLAGNLGLSLLLAKRSVSAARTQLAGYRKLLSGLEPGADVIIADRTTAMALSLLPSTNLPLTNNASRVRTVGGGTAFALPLQIVRLDCGCSLGSALLQLSRKNDLAYLGLQARQGGLGLAIFTAKKAALAFSKYEQPDLTVSAIEPARSGLRRIADFSELADAILTFQSAFYLPALELGNADFPPLPLAI</sequence>
<dbReference type="InterPro" id="IPR019734">
    <property type="entry name" value="TPR_rpt"/>
</dbReference>
<dbReference type="SMART" id="SM00028">
    <property type="entry name" value="TPR"/>
    <property type="match status" value="2"/>
</dbReference>